<protein>
    <submittedName>
        <fullName evidence="1">Uncharacterized protein</fullName>
    </submittedName>
</protein>
<keyword evidence="2" id="KW-1185">Reference proteome</keyword>
<organism evidence="1 2">
    <name type="scientific">Aspergillus melleus</name>
    <dbReference type="NCBI Taxonomy" id="138277"/>
    <lineage>
        <taxon>Eukaryota</taxon>
        <taxon>Fungi</taxon>
        <taxon>Dikarya</taxon>
        <taxon>Ascomycota</taxon>
        <taxon>Pezizomycotina</taxon>
        <taxon>Eurotiomycetes</taxon>
        <taxon>Eurotiomycetidae</taxon>
        <taxon>Eurotiales</taxon>
        <taxon>Aspergillaceae</taxon>
        <taxon>Aspergillus</taxon>
        <taxon>Aspergillus subgen. Circumdati</taxon>
    </lineage>
</organism>
<sequence>MPEYCQVFLVKFHLGIQDPDIPGERQHTTIFVQTSEDGSGTIHQVTGDVTASDGMYYFPAATDDPTSAEDFHSSQKIGVTPTASHPDQWNQVLRGLPAPPQQKAFNLSTMRTEPFKTKDPLTFYGLKEPRKPLVKCTEWTMESAIPTLISRGLIRQEGN</sequence>
<comment type="caution">
    <text evidence="1">The sequence shown here is derived from an EMBL/GenBank/DDBJ whole genome shotgun (WGS) entry which is preliminary data.</text>
</comment>
<dbReference type="Proteomes" id="UP001177260">
    <property type="component" value="Unassembled WGS sequence"/>
</dbReference>
<evidence type="ECO:0000313" key="1">
    <source>
        <dbReference type="EMBL" id="KAK1149720.1"/>
    </source>
</evidence>
<evidence type="ECO:0000313" key="2">
    <source>
        <dbReference type="Proteomes" id="UP001177260"/>
    </source>
</evidence>
<dbReference type="EMBL" id="JAOPJF010000003">
    <property type="protein sequence ID" value="KAK1149720.1"/>
    <property type="molecule type" value="Genomic_DNA"/>
</dbReference>
<reference evidence="1 2" key="1">
    <citation type="journal article" date="2023" name="ACS Omega">
        <title>Identification of the Neoaspergillic Acid Biosynthesis Gene Cluster by Establishing an In Vitro CRISPR-Ribonucleoprotein Genetic System in Aspergillus melleus.</title>
        <authorList>
            <person name="Yuan B."/>
            <person name="Grau M.F."/>
            <person name="Murata R.M."/>
            <person name="Torok T."/>
            <person name="Venkateswaran K."/>
            <person name="Stajich J.E."/>
            <person name="Wang C.C.C."/>
        </authorList>
    </citation>
    <scope>NUCLEOTIDE SEQUENCE [LARGE SCALE GENOMIC DNA]</scope>
    <source>
        <strain evidence="1 2">IMV 1140</strain>
    </source>
</reference>
<gene>
    <name evidence="1" type="ORF">N8T08_005274</name>
</gene>
<proteinExistence type="predicted"/>
<name>A0ACC3BGY5_9EURO</name>
<accession>A0ACC3BGY5</accession>